<evidence type="ECO:0000256" key="9">
    <source>
        <dbReference type="ARBA" id="ARBA00023299"/>
    </source>
</evidence>
<dbReference type="PANTHER" id="PTHR43344">
    <property type="entry name" value="PHOSPHOSERINE PHOSPHATASE"/>
    <property type="match status" value="1"/>
</dbReference>
<comment type="catalytic activity">
    <reaction evidence="11">
        <text>O-phospho-D-serine + H2O = D-serine + phosphate</text>
        <dbReference type="Rhea" id="RHEA:24873"/>
        <dbReference type="ChEBI" id="CHEBI:15377"/>
        <dbReference type="ChEBI" id="CHEBI:35247"/>
        <dbReference type="ChEBI" id="CHEBI:43474"/>
        <dbReference type="ChEBI" id="CHEBI:58680"/>
        <dbReference type="EC" id="3.1.3.3"/>
    </reaction>
</comment>
<dbReference type="GO" id="GO:0006564">
    <property type="term" value="P:L-serine biosynthetic process"/>
    <property type="evidence" value="ECO:0007669"/>
    <property type="project" value="UniProtKB-KW"/>
</dbReference>
<keyword evidence="7 14" id="KW-0378">Hydrolase</keyword>
<dbReference type="InterPro" id="IPR050582">
    <property type="entry name" value="HAD-like_SerB"/>
</dbReference>
<feature type="signal peptide" evidence="13">
    <location>
        <begin position="1"/>
        <end position="45"/>
    </location>
</feature>
<gene>
    <name evidence="14" type="ORF">I6H47_01885</name>
</gene>
<dbReference type="SUPFAM" id="SSF56784">
    <property type="entry name" value="HAD-like"/>
    <property type="match status" value="1"/>
</dbReference>
<dbReference type="Gene3D" id="3.40.50.1000">
    <property type="entry name" value="HAD superfamily/HAD-like"/>
    <property type="match status" value="2"/>
</dbReference>
<evidence type="ECO:0000256" key="2">
    <source>
        <dbReference type="ARBA" id="ARBA00005135"/>
    </source>
</evidence>
<keyword evidence="6" id="KW-0479">Metal-binding</keyword>
<dbReference type="Proteomes" id="UP000595374">
    <property type="component" value="Chromosome"/>
</dbReference>
<dbReference type="GO" id="GO:0036424">
    <property type="term" value="F:L-phosphoserine phosphatase activity"/>
    <property type="evidence" value="ECO:0007669"/>
    <property type="project" value="TreeGrafter"/>
</dbReference>
<feature type="region of interest" description="Disordered" evidence="12">
    <location>
        <begin position="416"/>
        <end position="449"/>
    </location>
</feature>
<dbReference type="AlphaFoldDB" id="A0A7T4A016"/>
<evidence type="ECO:0000256" key="6">
    <source>
        <dbReference type="ARBA" id="ARBA00022723"/>
    </source>
</evidence>
<evidence type="ECO:0000256" key="11">
    <source>
        <dbReference type="ARBA" id="ARBA00048523"/>
    </source>
</evidence>
<proteinExistence type="inferred from homology"/>
<evidence type="ECO:0000256" key="7">
    <source>
        <dbReference type="ARBA" id="ARBA00022801"/>
    </source>
</evidence>
<dbReference type="InterPro" id="IPR023214">
    <property type="entry name" value="HAD_sf"/>
</dbReference>
<comment type="similarity">
    <text evidence="3">Belongs to the HAD-like hydrolase superfamily. SerB family.</text>
</comment>
<dbReference type="EMBL" id="CP065989">
    <property type="protein sequence ID" value="QQB14758.1"/>
    <property type="molecule type" value="Genomic_DNA"/>
</dbReference>
<evidence type="ECO:0000313" key="15">
    <source>
        <dbReference type="Proteomes" id="UP000595374"/>
    </source>
</evidence>
<dbReference type="GO" id="GO:0005737">
    <property type="term" value="C:cytoplasm"/>
    <property type="evidence" value="ECO:0007669"/>
    <property type="project" value="TreeGrafter"/>
</dbReference>
<accession>A0A7T4A016</accession>
<reference evidence="14 15" key="1">
    <citation type="submission" date="2020-12" db="EMBL/GenBank/DDBJ databases">
        <title>FDA dAtabase for Regulatory Grade micrObial Sequences (FDA-ARGOS): Supporting development and validation of Infectious Disease Dx tests.</title>
        <authorList>
            <person name="Sproer C."/>
            <person name="Gronow S."/>
            <person name="Severitt S."/>
            <person name="Schroder I."/>
            <person name="Tallon L."/>
            <person name="Sadzewicz L."/>
            <person name="Zhao X."/>
            <person name="Boylan J."/>
            <person name="Ott S."/>
            <person name="Bowen H."/>
            <person name="Vavikolanu K."/>
            <person name="Mehta A."/>
            <person name="Aluvathingal J."/>
            <person name="Nadendla S."/>
            <person name="Lowell S."/>
            <person name="Myers T."/>
            <person name="Yan Y."/>
            <person name="Sichtig H."/>
        </authorList>
    </citation>
    <scope>NUCLEOTIDE SEQUENCE [LARGE SCALE GENOMIC DNA]</scope>
    <source>
        <strain evidence="14 15">FDAARGOS_990</strain>
    </source>
</reference>
<keyword evidence="5" id="KW-0028">Amino-acid biosynthesis</keyword>
<evidence type="ECO:0000256" key="1">
    <source>
        <dbReference type="ARBA" id="ARBA00001946"/>
    </source>
</evidence>
<evidence type="ECO:0000256" key="13">
    <source>
        <dbReference type="SAM" id="SignalP"/>
    </source>
</evidence>
<evidence type="ECO:0000256" key="8">
    <source>
        <dbReference type="ARBA" id="ARBA00022842"/>
    </source>
</evidence>
<evidence type="ECO:0000256" key="12">
    <source>
        <dbReference type="SAM" id="MobiDB-lite"/>
    </source>
</evidence>
<feature type="compositionally biased region" description="Polar residues" evidence="12">
    <location>
        <begin position="418"/>
        <end position="429"/>
    </location>
</feature>
<dbReference type="InterPro" id="IPR036412">
    <property type="entry name" value="HAD-like_sf"/>
</dbReference>
<dbReference type="PANTHER" id="PTHR43344:SF2">
    <property type="entry name" value="PHOSPHOSERINE PHOSPHATASE"/>
    <property type="match status" value="1"/>
</dbReference>
<keyword evidence="9" id="KW-0718">Serine biosynthesis</keyword>
<comment type="catalytic activity">
    <reaction evidence="10">
        <text>O-phospho-L-serine + H2O = L-serine + phosphate</text>
        <dbReference type="Rhea" id="RHEA:21208"/>
        <dbReference type="ChEBI" id="CHEBI:15377"/>
        <dbReference type="ChEBI" id="CHEBI:33384"/>
        <dbReference type="ChEBI" id="CHEBI:43474"/>
        <dbReference type="ChEBI" id="CHEBI:57524"/>
        <dbReference type="EC" id="3.1.3.3"/>
    </reaction>
</comment>
<protein>
    <recommendedName>
        <fullName evidence="4">phosphoserine phosphatase</fullName>
        <ecNumber evidence="4">3.1.3.3</ecNumber>
    </recommendedName>
</protein>
<dbReference type="GO" id="GO:0000287">
    <property type="term" value="F:magnesium ion binding"/>
    <property type="evidence" value="ECO:0007669"/>
    <property type="project" value="TreeGrafter"/>
</dbReference>
<name>A0A7T4A016_9MICO</name>
<evidence type="ECO:0000256" key="10">
    <source>
        <dbReference type="ARBA" id="ARBA00048138"/>
    </source>
</evidence>
<evidence type="ECO:0000256" key="3">
    <source>
        <dbReference type="ARBA" id="ARBA00009184"/>
    </source>
</evidence>
<comment type="cofactor">
    <cofactor evidence="1">
        <name>Mg(2+)</name>
        <dbReference type="ChEBI" id="CHEBI:18420"/>
    </cofactor>
</comment>
<feature type="chain" id="PRO_5032843862" description="phosphoserine phosphatase" evidence="13">
    <location>
        <begin position="46"/>
        <end position="449"/>
    </location>
</feature>
<dbReference type="Pfam" id="PF12710">
    <property type="entry name" value="HAD"/>
    <property type="match status" value="1"/>
</dbReference>
<keyword evidence="13" id="KW-0732">Signal</keyword>
<organism evidence="14 15">
    <name type="scientific">Brevibacterium casei</name>
    <dbReference type="NCBI Taxonomy" id="33889"/>
    <lineage>
        <taxon>Bacteria</taxon>
        <taxon>Bacillati</taxon>
        <taxon>Actinomycetota</taxon>
        <taxon>Actinomycetes</taxon>
        <taxon>Micrococcales</taxon>
        <taxon>Brevibacteriaceae</taxon>
        <taxon>Brevibacterium</taxon>
    </lineage>
</organism>
<dbReference type="RefSeq" id="WP_198499810.1">
    <property type="nucleotide sequence ID" value="NZ_CP065989.1"/>
</dbReference>
<sequence>MGMNMGTTIKHLGVRDSHRRTVRPKRGAAAGVLLAALLLGASACAAGDAGSAPEESGDGSCAQLGVADGWYGDNAQRLQEMIDANATCDGATPEGGVRPMAVFDWDNTVVKNDIGDATTFWMLRNSKVLQPAGRDWATMSDYLTDEATGRLNEVCGDLADPGAPLPTGEKAGEDCAAEILSVYSEGETTDKAAAYEGFDARRIEPAYAFAAQLLEGLTPQQVTEYVTAAKKENLDAAEGTMNEVGGTEVTGWVRIYPQIKDLITTLQDAGFDVRIVSASSQPAVRIWASEVGVDADQVTGVQTLEEGGKLTSTLASCGGDAAAMPYIEGKRCFINEQLLGIPSAQAFEPAPEAQRQVFAAGDSDTDVTFVGDATGLRLAINRNKTELMCNAYANVDGKWIVNPMFIAPEPQQKDVYPCSTSGRIETDGTQGPLKDADGNVIPDQKDSVY</sequence>
<dbReference type="EC" id="3.1.3.3" evidence="4"/>
<comment type="pathway">
    <text evidence="2">Amino-acid biosynthesis; L-serine biosynthesis; L-serine from 3-phospho-D-glycerate: step 3/3.</text>
</comment>
<evidence type="ECO:0000256" key="5">
    <source>
        <dbReference type="ARBA" id="ARBA00022605"/>
    </source>
</evidence>
<keyword evidence="8" id="KW-0460">Magnesium</keyword>
<evidence type="ECO:0000313" key="14">
    <source>
        <dbReference type="EMBL" id="QQB14758.1"/>
    </source>
</evidence>
<evidence type="ECO:0000256" key="4">
    <source>
        <dbReference type="ARBA" id="ARBA00012640"/>
    </source>
</evidence>